<evidence type="ECO:0000313" key="9">
    <source>
        <dbReference type="Proteomes" id="UP000648663"/>
    </source>
</evidence>
<evidence type="ECO:0000259" key="5">
    <source>
        <dbReference type="PROSITE" id="PS50894"/>
    </source>
</evidence>
<dbReference type="InterPro" id="IPR050595">
    <property type="entry name" value="Bact_response_regulator"/>
</dbReference>
<dbReference type="PANTHER" id="PTHR44591:SF25">
    <property type="entry name" value="CHEMOTAXIS TWO-COMPONENT RESPONSE REGULATOR"/>
    <property type="match status" value="1"/>
</dbReference>
<comment type="caution">
    <text evidence="3">Lacks conserved residue(s) required for the propagation of feature annotation.</text>
</comment>
<dbReference type="Proteomes" id="UP000552836">
    <property type="component" value="Unassembled WGS sequence"/>
</dbReference>
<accession>A0A846M263</accession>
<evidence type="ECO:0000256" key="2">
    <source>
        <dbReference type="PROSITE-ProRule" id="PRU00110"/>
    </source>
</evidence>
<dbReference type="CDD" id="cd00156">
    <property type="entry name" value="REC"/>
    <property type="match status" value="1"/>
</dbReference>
<comment type="caution">
    <text evidence="7">The sequence shown here is derived from an EMBL/GenBank/DDBJ whole genome shotgun (WGS) entry which is preliminary data.</text>
</comment>
<reference evidence="7 8" key="3">
    <citation type="submission" date="2020-02" db="EMBL/GenBank/DDBJ databases">
        <title>Sequencing the genomes of 1000 actinobacteria strains.</title>
        <authorList>
            <person name="Klenk H.-P."/>
        </authorList>
    </citation>
    <scope>NUCLEOTIDE SEQUENCE [LARGE SCALE GENOMIC DNA]</scope>
    <source>
        <strain evidence="7 8">DSM 45201</strain>
    </source>
</reference>
<feature type="domain" description="Response regulatory" evidence="4">
    <location>
        <begin position="11"/>
        <end position="126"/>
    </location>
</feature>
<dbReference type="InterPro" id="IPR008207">
    <property type="entry name" value="Sig_transdc_His_kin_Hpt_dom"/>
</dbReference>
<feature type="domain" description="HPt" evidence="5">
    <location>
        <begin position="149"/>
        <end position="235"/>
    </location>
</feature>
<dbReference type="InterPro" id="IPR036641">
    <property type="entry name" value="HPT_dom_sf"/>
</dbReference>
<dbReference type="Gene3D" id="3.40.50.2300">
    <property type="match status" value="1"/>
</dbReference>
<reference evidence="6" key="4">
    <citation type="submission" date="2024-05" db="EMBL/GenBank/DDBJ databases">
        <authorList>
            <person name="Sun Q."/>
            <person name="Zhou Y."/>
        </authorList>
    </citation>
    <scope>NUCLEOTIDE SEQUENCE</scope>
    <source>
        <strain evidence="6">CGMCC 4.5581</strain>
    </source>
</reference>
<keyword evidence="9" id="KW-1185">Reference proteome</keyword>
<reference evidence="9" key="2">
    <citation type="journal article" date="2019" name="Int. J. Syst. Evol. Microbiol.">
        <title>The Global Catalogue of Microorganisms (GCM) 10K type strain sequencing project: providing services to taxonomists for standard genome sequencing and annotation.</title>
        <authorList>
            <consortium name="The Broad Institute Genomics Platform"/>
            <consortium name="The Broad Institute Genome Sequencing Center for Infectious Disease"/>
            <person name="Wu L."/>
            <person name="Ma J."/>
        </authorList>
    </citation>
    <scope>NUCLEOTIDE SEQUENCE [LARGE SCALE GENOMIC DNA]</scope>
    <source>
        <strain evidence="9">CGMCC 4.5581</strain>
    </source>
</reference>
<dbReference type="SUPFAM" id="SSF52172">
    <property type="entry name" value="CheY-like"/>
    <property type="match status" value="1"/>
</dbReference>
<dbReference type="InterPro" id="IPR001789">
    <property type="entry name" value="Sig_transdc_resp-reg_receiver"/>
</dbReference>
<dbReference type="InterPro" id="IPR011006">
    <property type="entry name" value="CheY-like_superfamily"/>
</dbReference>
<dbReference type="PANTHER" id="PTHR44591">
    <property type="entry name" value="STRESS RESPONSE REGULATOR PROTEIN 1"/>
    <property type="match status" value="1"/>
</dbReference>
<dbReference type="PROSITE" id="PS50894">
    <property type="entry name" value="HPT"/>
    <property type="match status" value="1"/>
</dbReference>
<evidence type="ECO:0000256" key="3">
    <source>
        <dbReference type="PROSITE-ProRule" id="PRU00169"/>
    </source>
</evidence>
<dbReference type="RefSeq" id="WP_166757326.1">
    <property type="nucleotide sequence ID" value="NZ_BAABJU010000028.1"/>
</dbReference>
<evidence type="ECO:0000313" key="6">
    <source>
        <dbReference type="EMBL" id="GGL65265.1"/>
    </source>
</evidence>
<keyword evidence="7" id="KW-0238">DNA-binding</keyword>
<name>A0A846M263_9ACTN</name>
<sequence length="235" mass="23927">MTALRRGARPTALVIDASPAARQQVTGLLELAGWCVHEAADAEDARRLSSAVAPDLVVTSATVPGAADGPGLLTELRRTGSTAHFLVVTPDPTDEVRAAAAAAGALACLAAPVGARLLVDLVRSRTADRTADLVDVADLHDADLDAELDAELQDRLQGMYADALPARLSALSRSVRAGEPRAVAAAAHALAGASGQLGHPEVADVCRAIADDARRGVLAHQRLAQLTGLAGQAAG</sequence>
<dbReference type="EMBL" id="JAAMPA010000003">
    <property type="protein sequence ID" value="NIH69739.1"/>
    <property type="molecule type" value="Genomic_DNA"/>
</dbReference>
<dbReference type="EMBL" id="BMMI01000004">
    <property type="protein sequence ID" value="GGL65265.1"/>
    <property type="molecule type" value="Genomic_DNA"/>
</dbReference>
<dbReference type="AlphaFoldDB" id="A0A846M263"/>
<reference evidence="6" key="1">
    <citation type="journal article" date="2014" name="Int. J. Syst. Evol. Microbiol.">
        <title>Complete genome of a new Firmicutes species belonging to the dominant human colonic microbiota ('Ruminococcus bicirculans') reveals two chromosomes and a selective capacity to utilize plant glucans.</title>
        <authorList>
            <consortium name="NISC Comparative Sequencing Program"/>
            <person name="Wegmann U."/>
            <person name="Louis P."/>
            <person name="Goesmann A."/>
            <person name="Henrissat B."/>
            <person name="Duncan S.H."/>
            <person name="Flint H.J."/>
        </authorList>
    </citation>
    <scope>NUCLEOTIDE SEQUENCE</scope>
    <source>
        <strain evidence="6">CGMCC 4.5581</strain>
    </source>
</reference>
<dbReference type="PROSITE" id="PS50110">
    <property type="entry name" value="RESPONSE_REGULATORY"/>
    <property type="match status" value="1"/>
</dbReference>
<dbReference type="Proteomes" id="UP000648663">
    <property type="component" value="Unassembled WGS sequence"/>
</dbReference>
<keyword evidence="1 2" id="KW-0597">Phosphoprotein</keyword>
<gene>
    <name evidence="7" type="ORF">FB380_004237</name>
    <name evidence="6" type="ORF">GCM10011589_21730</name>
</gene>
<dbReference type="SMART" id="SM00448">
    <property type="entry name" value="REC"/>
    <property type="match status" value="1"/>
</dbReference>
<dbReference type="Pfam" id="PF00072">
    <property type="entry name" value="Response_reg"/>
    <property type="match status" value="1"/>
</dbReference>
<dbReference type="Gene3D" id="1.20.120.160">
    <property type="entry name" value="HPT domain"/>
    <property type="match status" value="1"/>
</dbReference>
<dbReference type="Pfam" id="PF01627">
    <property type="entry name" value="Hpt"/>
    <property type="match status" value="1"/>
</dbReference>
<dbReference type="SUPFAM" id="SSF47226">
    <property type="entry name" value="Histidine-containing phosphotransfer domain, HPT domain"/>
    <property type="match status" value="1"/>
</dbReference>
<evidence type="ECO:0000313" key="7">
    <source>
        <dbReference type="EMBL" id="NIH69739.1"/>
    </source>
</evidence>
<organism evidence="7 8">
    <name type="scientific">Modestobacter marinus</name>
    <dbReference type="NCBI Taxonomy" id="477641"/>
    <lineage>
        <taxon>Bacteria</taxon>
        <taxon>Bacillati</taxon>
        <taxon>Actinomycetota</taxon>
        <taxon>Actinomycetes</taxon>
        <taxon>Geodermatophilales</taxon>
        <taxon>Geodermatophilaceae</taxon>
        <taxon>Modestobacter</taxon>
    </lineage>
</organism>
<evidence type="ECO:0000256" key="1">
    <source>
        <dbReference type="ARBA" id="ARBA00022553"/>
    </source>
</evidence>
<dbReference type="GO" id="GO:0003677">
    <property type="term" value="F:DNA binding"/>
    <property type="evidence" value="ECO:0007669"/>
    <property type="project" value="UniProtKB-KW"/>
</dbReference>
<proteinExistence type="predicted"/>
<protein>
    <submittedName>
        <fullName evidence="7">DNA-binding response OmpR family regulator</fullName>
    </submittedName>
</protein>
<dbReference type="GO" id="GO:0000160">
    <property type="term" value="P:phosphorelay signal transduction system"/>
    <property type="evidence" value="ECO:0007669"/>
    <property type="project" value="InterPro"/>
</dbReference>
<feature type="modified residue" description="Phosphohistidine" evidence="2">
    <location>
        <position position="188"/>
    </location>
</feature>
<evidence type="ECO:0000313" key="8">
    <source>
        <dbReference type="Proteomes" id="UP000552836"/>
    </source>
</evidence>
<evidence type="ECO:0000259" key="4">
    <source>
        <dbReference type="PROSITE" id="PS50110"/>
    </source>
</evidence>